<reference evidence="2" key="1">
    <citation type="submission" date="2016-10" db="EMBL/GenBank/DDBJ databases">
        <authorList>
            <person name="Varghese N."/>
            <person name="Submissions S."/>
        </authorList>
    </citation>
    <scope>NUCLEOTIDE SEQUENCE [LARGE SCALE GENOMIC DNA]</scope>
    <source>
        <strain evidence="2">SP</strain>
    </source>
</reference>
<dbReference type="PANTHER" id="PTHR39166:SF1">
    <property type="entry name" value="BLL1166 PROTEIN"/>
    <property type="match status" value="1"/>
</dbReference>
<proteinExistence type="predicted"/>
<dbReference type="AlphaFoldDB" id="A0A1H3G1G7"/>
<accession>A0A1H3G1G7</accession>
<dbReference type="STRING" id="1503961.SAMN05421736_10117"/>
<dbReference type="EMBL" id="FNPI01000001">
    <property type="protein sequence ID" value="SDX96254.1"/>
    <property type="molecule type" value="Genomic_DNA"/>
</dbReference>
<dbReference type="Proteomes" id="UP000198935">
    <property type="component" value="Unassembled WGS sequence"/>
</dbReference>
<gene>
    <name evidence="1" type="ORF">SAMN05421736_10117</name>
</gene>
<organism evidence="1 2">
    <name type="scientific">Evansella caseinilytica</name>
    <dbReference type="NCBI Taxonomy" id="1503961"/>
    <lineage>
        <taxon>Bacteria</taxon>
        <taxon>Bacillati</taxon>
        <taxon>Bacillota</taxon>
        <taxon>Bacilli</taxon>
        <taxon>Bacillales</taxon>
        <taxon>Bacillaceae</taxon>
        <taxon>Evansella</taxon>
    </lineage>
</organism>
<dbReference type="Pfam" id="PF06042">
    <property type="entry name" value="NTP_transf_6"/>
    <property type="match status" value="1"/>
</dbReference>
<protein>
    <recommendedName>
        <fullName evidence="3">Nucleotidyltransferase family protein</fullName>
    </recommendedName>
</protein>
<keyword evidence="2" id="KW-1185">Reference proteome</keyword>
<name>A0A1H3G1G7_9BACI</name>
<dbReference type="PANTHER" id="PTHR39166">
    <property type="entry name" value="BLL1166 PROTEIN"/>
    <property type="match status" value="1"/>
</dbReference>
<evidence type="ECO:0008006" key="3">
    <source>
        <dbReference type="Google" id="ProtNLM"/>
    </source>
</evidence>
<evidence type="ECO:0000313" key="1">
    <source>
        <dbReference type="EMBL" id="SDX96254.1"/>
    </source>
</evidence>
<evidence type="ECO:0000313" key="2">
    <source>
        <dbReference type="Proteomes" id="UP000198935"/>
    </source>
</evidence>
<sequence>MRKLQSAEDVKLLIAEDHWMMDILHTVQSLHLPDWWVCAGFVRSKIWDALHGFEERTPLGDIDVIYFDPSDTEEAVEKRWEDQLRERSPGLPWSVKNQARMHRVNNVDPYVSSEDGISKFPETPTALGVKLDERQQLVLTAPCGIEDALKLRVRPTRFFHDRKELAAVYMERMAKKDWKTTWPGLTIYAYHELERQKEKSK</sequence>
<dbReference type="OrthoDB" id="1901124at2"/>
<dbReference type="InterPro" id="IPR009267">
    <property type="entry name" value="NTP_transf_6"/>
</dbReference>